<dbReference type="PANTHER" id="PTHR44119:SF1">
    <property type="entry name" value="MAGNESIUM-CHELATASE SUBUNIT CHLH, CHLOROPLASTIC"/>
    <property type="match status" value="1"/>
</dbReference>
<dbReference type="EMBL" id="AP021879">
    <property type="protein sequence ID" value="BBO89654.1"/>
    <property type="molecule type" value="Genomic_DNA"/>
</dbReference>
<proteinExistence type="inferred from homology"/>
<comment type="similarity">
    <text evidence="1">Belongs to the Mg-chelatase subunit H family.</text>
</comment>
<gene>
    <name evidence="3" type="ORF">DSCOOX_28340</name>
</gene>
<dbReference type="AlphaFoldDB" id="A0A5K8ACB7"/>
<dbReference type="GO" id="GO:0015995">
    <property type="term" value="P:chlorophyll biosynthetic process"/>
    <property type="evidence" value="ECO:0007669"/>
    <property type="project" value="InterPro"/>
</dbReference>
<dbReference type="RefSeq" id="WP_155310818.1">
    <property type="nucleotide sequence ID" value="NZ_AP021879.1"/>
</dbReference>
<dbReference type="PANTHER" id="PTHR44119">
    <property type="entry name" value="MAGNESIUM-CHELATASE SUBUNIT CHLH, CHLOROPLASTIC"/>
    <property type="match status" value="1"/>
</dbReference>
<keyword evidence="4" id="KW-1185">Reference proteome</keyword>
<name>A0A5K8ACB7_9BACT</name>
<dbReference type="NCBIfam" id="TIGR02025">
    <property type="entry name" value="BchH"/>
    <property type="match status" value="1"/>
</dbReference>
<protein>
    <submittedName>
        <fullName evidence="3">Magnesium chelatase subunit H</fullName>
    </submittedName>
</protein>
<accession>A0A5K8ACB7</accession>
<dbReference type="Proteomes" id="UP000422108">
    <property type="component" value="Chromosome"/>
</dbReference>
<evidence type="ECO:0000313" key="4">
    <source>
        <dbReference type="Proteomes" id="UP000422108"/>
    </source>
</evidence>
<dbReference type="InterPro" id="IPR003672">
    <property type="entry name" value="CobN/Mg_chltase"/>
</dbReference>
<dbReference type="GO" id="GO:0016851">
    <property type="term" value="F:magnesium chelatase activity"/>
    <property type="evidence" value="ECO:0007669"/>
    <property type="project" value="InterPro"/>
</dbReference>
<evidence type="ECO:0000256" key="1">
    <source>
        <dbReference type="ARBA" id="ARBA00010851"/>
    </source>
</evidence>
<evidence type="ECO:0000259" key="2">
    <source>
        <dbReference type="Pfam" id="PF02514"/>
    </source>
</evidence>
<dbReference type="InterPro" id="IPR011771">
    <property type="entry name" value="BchH"/>
</dbReference>
<organism evidence="3 4">
    <name type="scientific">Desulfosarcina ovata subsp. ovata</name>
    <dbReference type="NCBI Taxonomy" id="2752305"/>
    <lineage>
        <taxon>Bacteria</taxon>
        <taxon>Pseudomonadati</taxon>
        <taxon>Thermodesulfobacteriota</taxon>
        <taxon>Desulfobacteria</taxon>
        <taxon>Desulfobacterales</taxon>
        <taxon>Desulfosarcinaceae</taxon>
        <taxon>Desulfosarcina</taxon>
    </lineage>
</organism>
<sequence>MSCRLTFVCISSAGLKYVDEVVVYFRKSPEIKRALKDEITIASFYIGEARDHSTKHGPIRESILASDFVFLDLMGADSATVNVIEGAVREYHKDLAVIGSGTEYLRRRTRLGAFAFDKFSKKMGAGKNKAASGMRNMDPDRMMKMAAVAGKVSRSARGMHDWLLLQKAWTFAGFENIRNMILLVLKRYCGMKDLPAPGPIVDYSDLVLFDPRTQTGYKRFDAFRQDVAWDDGRPTVGLLYSLRNYPYHSFGIVSQIMDRLAANWNVVPMGVYTGEKKFALIEKHLAEGLKLDVVWDFLPFRFGAGPMGGNEEAGLSVFRQLGVPVLHPIFMNKRKIEDWKERLTGFGPAELIIGIMLPELDGVVDTIPIAGLQPVPSQTIPDLSELTLIPDRFDKIEEKSAYYVALRKKKAKDKKIAFILYNYPPGEASVGGGAFLDTFQSVENICRFLGQNGYVVGDVTAKRLEATFMDGGCCNTAQWSKPSEDLLCVDRDALLPRSHETLKRRFLERSTAEWGDPTGTIMADGEQYFIPGIIDKNIFIGLQPSRGRFEDPAKNYHDKVMPPQHQYTAFYQWLEEDFGADAIVHVGTHGSLEFLPGKESGMSADCYPDYLIGTCPHFYYYYTGNPSEAIIAKRRTHACLVSYSGPAFKRSGAYGDILALEELIADYESAASLAPVQQKELYEKIIQKAEQMKLIADDPHDVDAIAGELIRMKTSLMPLGLHRIGAMFSDAEKASFLSAILSWKRGDLYPIQEIIRPLVEAEVPPIRREERACEIAEALVADHYFGSGRYAKDVRATLSPEQARALDKALAFGQVCLQRLETSDELGGLLRCLEGRYLDAHLGGDVIRDPEVFPTGFNMFQFDARLVPSEVAVERGRQIAESTLAFFLKENGRYPETVSLVLWGLETSKTKGETIGQILHYLGVKIIPTQNAFEKKFALVPLEALGRPRIDVVMTICGFFRDMFPNMIDFLDEVVDAVCTADEPDEMNFMKKHADRREAELSKQMGEKEAAQLSRGRIFGPPEGQYGTGLTTMIENRAWTDESEIAEGYLSAQKHLYTRTRRGEAQRSLFESNLKQVEVVSQVRSSVDYSITDLDHYYEYFGGLSKAVGEVRGEMPVMLYTDSSSSKIYTDEAGKAVQISVRTRLLNPEYINGLLEHGVHGAQHLADRVENLVGLSATTGRVESWIFSAVKETLLDDREMFKKLSENNIYAVGDILQRLFEAQKRGYWDASEAELDSLRQMYLDLEGDIEERTDQG</sequence>
<dbReference type="Pfam" id="PF02514">
    <property type="entry name" value="CobN-Mg_chel"/>
    <property type="match status" value="1"/>
</dbReference>
<reference evidence="3 4" key="1">
    <citation type="submission" date="2019-11" db="EMBL/GenBank/DDBJ databases">
        <title>Comparative genomics of hydrocarbon-degrading Desulfosarcina strains.</title>
        <authorList>
            <person name="Watanabe M."/>
            <person name="Kojima H."/>
            <person name="Fukui M."/>
        </authorList>
    </citation>
    <scope>NUCLEOTIDE SEQUENCE [LARGE SCALE GENOMIC DNA]</scope>
    <source>
        <strain evidence="4">oXyS1</strain>
    </source>
</reference>
<evidence type="ECO:0000313" key="3">
    <source>
        <dbReference type="EMBL" id="BBO89654.1"/>
    </source>
</evidence>
<feature type="domain" description="CobN/magnesium chelatase" evidence="2">
    <location>
        <begin position="169"/>
        <end position="1234"/>
    </location>
</feature>
<dbReference type="CDD" id="cd10150">
    <property type="entry name" value="CobN_like"/>
    <property type="match status" value="1"/>
</dbReference>